<dbReference type="eggNOG" id="COG1020">
    <property type="taxonomic scope" value="Bacteria"/>
</dbReference>
<reference evidence="3" key="1">
    <citation type="journal article" date="2013" name="Genome Announc.">
        <title>Whole-Genome Sequencing of Lactobacillus shenzhenensis Strain LY-73T.</title>
        <authorList>
            <person name="Lin Z."/>
            <person name="Liu Z."/>
            <person name="Yang R."/>
            <person name="Zou Y."/>
            <person name="Wan D."/>
            <person name="Chen J."/>
            <person name="Guo M."/>
            <person name="Zhao J."/>
            <person name="Fang C."/>
            <person name="Yang R."/>
            <person name="Liu F."/>
        </authorList>
    </citation>
    <scope>NUCLEOTIDE SEQUENCE [LARGE SCALE GENOMIC DNA]</scope>
    <source>
        <strain evidence="3">LY-73</strain>
    </source>
</reference>
<evidence type="ECO:0000259" key="1">
    <source>
        <dbReference type="Pfam" id="PF00501"/>
    </source>
</evidence>
<name>U4TU72_9LACO</name>
<dbReference type="InterPro" id="IPR036736">
    <property type="entry name" value="ACP-like_sf"/>
</dbReference>
<dbReference type="Gene3D" id="1.10.1200.10">
    <property type="entry name" value="ACP-like"/>
    <property type="match status" value="1"/>
</dbReference>
<evidence type="ECO:0000313" key="2">
    <source>
        <dbReference type="EMBL" id="ERL65418.1"/>
    </source>
</evidence>
<dbReference type="Gene3D" id="3.40.50.12780">
    <property type="entry name" value="N-terminal domain of ligase-like"/>
    <property type="match status" value="1"/>
</dbReference>
<organism evidence="2 3">
    <name type="scientific">Schleiferilactobacillus shenzhenensis LY-73</name>
    <dbReference type="NCBI Taxonomy" id="1231336"/>
    <lineage>
        <taxon>Bacteria</taxon>
        <taxon>Bacillati</taxon>
        <taxon>Bacillota</taxon>
        <taxon>Bacilli</taxon>
        <taxon>Lactobacillales</taxon>
        <taxon>Lactobacillaceae</taxon>
        <taxon>Schleiferilactobacillus</taxon>
    </lineage>
</organism>
<dbReference type="EMBL" id="KI271587">
    <property type="protein sequence ID" value="ERL65418.1"/>
    <property type="molecule type" value="Genomic_DNA"/>
</dbReference>
<dbReference type="InterPro" id="IPR000873">
    <property type="entry name" value="AMP-dep_synth/lig_dom"/>
</dbReference>
<evidence type="ECO:0000313" key="3">
    <source>
        <dbReference type="Proteomes" id="UP000030647"/>
    </source>
</evidence>
<dbReference type="HOGENOM" id="CLU_011874_0_0_9"/>
<dbReference type="InterPro" id="IPR042099">
    <property type="entry name" value="ANL_N_sf"/>
</dbReference>
<dbReference type="GO" id="GO:0044550">
    <property type="term" value="P:secondary metabolite biosynthetic process"/>
    <property type="evidence" value="ECO:0007669"/>
    <property type="project" value="TreeGrafter"/>
</dbReference>
<gene>
    <name evidence="2" type="ORF">L248_2817</name>
</gene>
<dbReference type="Gene3D" id="3.30.300.30">
    <property type="match status" value="1"/>
</dbReference>
<dbReference type="GO" id="GO:0005737">
    <property type="term" value="C:cytoplasm"/>
    <property type="evidence" value="ECO:0007669"/>
    <property type="project" value="TreeGrafter"/>
</dbReference>
<proteinExistence type="predicted"/>
<dbReference type="PANTHER" id="PTHR45527:SF1">
    <property type="entry name" value="FATTY ACID SYNTHASE"/>
    <property type="match status" value="1"/>
</dbReference>
<accession>U4TU72</accession>
<dbReference type="Pfam" id="PF00501">
    <property type="entry name" value="AMP-binding"/>
    <property type="match status" value="1"/>
</dbReference>
<dbReference type="InterPro" id="IPR045851">
    <property type="entry name" value="AMP-bd_C_sf"/>
</dbReference>
<dbReference type="AlphaFoldDB" id="U4TU72"/>
<keyword evidence="3" id="KW-1185">Reference proteome</keyword>
<dbReference type="GO" id="GO:0031177">
    <property type="term" value="F:phosphopantetheine binding"/>
    <property type="evidence" value="ECO:0007669"/>
    <property type="project" value="TreeGrafter"/>
</dbReference>
<dbReference type="GO" id="GO:0043041">
    <property type="term" value="P:amino acid activation for nonribosomal peptide biosynthetic process"/>
    <property type="evidence" value="ECO:0007669"/>
    <property type="project" value="TreeGrafter"/>
</dbReference>
<dbReference type="SUPFAM" id="SSF56801">
    <property type="entry name" value="Acetyl-CoA synthetase-like"/>
    <property type="match status" value="1"/>
</dbReference>
<dbReference type="STRING" id="1231336.L248_2817"/>
<dbReference type="Proteomes" id="UP000030647">
    <property type="component" value="Unassembled WGS sequence"/>
</dbReference>
<dbReference type="SUPFAM" id="SSF47336">
    <property type="entry name" value="ACP-like"/>
    <property type="match status" value="1"/>
</dbReference>
<dbReference type="PANTHER" id="PTHR45527">
    <property type="entry name" value="NONRIBOSOMAL PEPTIDE SYNTHETASE"/>
    <property type="match status" value="1"/>
</dbReference>
<feature type="domain" description="AMP-dependent synthetase/ligase" evidence="1">
    <location>
        <begin position="2"/>
        <end position="125"/>
    </location>
</feature>
<sequence length="736" mass="82646">MIAEKRITHLSLSPSFAEALLDIAGPHVFDQLHYLLVAGEAFPVSLVQKLAAALAAGCHVFNVYGPTETTIYATHYAVTGQERTAVPIGVPFHGAVVKLVDKTGHTVRDKGELYIGGKGVTLGYLLDEVKNHEKFVTQDGERYYQSGDDVSVDAGGQIVFLGRQDDQVQVNGIRVELGEIESIVASLPEIVSVKVKYRGKRIYLFYIGRADQHRAILNKLPEYLNPIIIRADSFLYTYNRKFDTNAMIAQYQGTDSTVGNESVYAQLKQILAKYQVTQVSDLDSLDTVRFFLDVETAFSTAIDDARVFELDTLAKLTHYIEHPEVAMPNDIQPNALISEKINLRTLIKSRQYQYSADVVAASSSQQSLFLKGKKALYRVSIALPEVTQDVVDAIDTTIRQLMSRIDILNLAWFIKDERLAFKTITNNQPIVFVTQHGMDDQDIEKVFYETEGLPIFACLLNVSAKQLDFVFTHHTIDASSATMFQGLFWKLYRGDLTLAQVPESSFAGFMKLVKEANETTNLEDVVDKIPQTSVDLHLHKIDTKLYIAQFHTSQRDTDSITALAAYIVAKAVIQDREVPSITGKLALNIRHFADFDASNVIGDVHATVPFEVRDTDDYGTFMTRYKQWVAFNQTGVDVRYCLFNTVGAHQEALPRVAERWNAMNISLNYIGEVKDPDSEIREIQQLPFKENYITVFSHQGTISCILYGDLFRQADYSICHTSDTTDLTVNELTWEG</sequence>
<protein>
    <recommendedName>
        <fullName evidence="1">AMP-dependent synthetase/ligase domain-containing protein</fullName>
    </recommendedName>
</protein>